<feature type="domain" description="HipA N-terminal subdomain 1" evidence="7">
    <location>
        <begin position="15"/>
        <end position="91"/>
    </location>
</feature>
<reference evidence="8" key="2">
    <citation type="submission" date="2021-04" db="EMBL/GenBank/DDBJ databases">
        <authorList>
            <person name="Gilroy R."/>
        </authorList>
    </citation>
    <scope>NUCLEOTIDE SEQUENCE</scope>
    <source>
        <strain evidence="8">ChiHecec2B26-446</strain>
    </source>
</reference>
<feature type="compositionally biased region" description="Basic and acidic residues" evidence="5">
    <location>
        <begin position="485"/>
        <end position="505"/>
    </location>
</feature>
<accession>A0A9D1PZH8</accession>
<evidence type="ECO:0000313" key="8">
    <source>
        <dbReference type="EMBL" id="HIW01427.1"/>
    </source>
</evidence>
<feature type="compositionally biased region" description="Basic and acidic residues" evidence="5">
    <location>
        <begin position="560"/>
        <end position="580"/>
    </location>
</feature>
<keyword evidence="3" id="KW-0418">Kinase</keyword>
<sequence length="635" mass="68504">MRNSVQYTVHLQRKNTERVGRLWIRQCRERLIASFSYDADWLPMPGSFPLSPDLPFDTHPVVREGLFLCLADCLPGEWGQRLLLRREELQAERARSAGGRTGKSGRSARDPGAALTFLRNDATRMGALRFSTDDGAGFTGASEEESCPGLQELEALCRASQHFLAGTADLEEVTLLVRAGASLGGSRLRVSVCAEDGTLYVASLPAPGDGRDRPLWDYVTLELASRAGLRVAECRLEQVAGRNVLLVRRCDRNAAQRIPFLSGRSLLQARGCSDTDLAGMATVLEQEGSRVREDLQEIWNRLVFSVCVHGTNTDPGSWGFVHEDFGWRLTPVSSLDPSLPWECACRTGLLHESAFDAAAARFVRMAEMFRLKEQEAQSRLDALRETISQWRDVAGEAGADPEEIERMQLVYGGSGRASLVASPSFESLDAATEADRELPSGETAWEPESSSGAKDSDDSARDSTAREEAQVQDAPAGESAASADAKGEEPQDTLIRESEDHKDTPAGEPAASDEGKTREPQDIQSKEAEASADAPNKDVQSAVTADSKDAPVGEPAASADAKDKETRKESESADSKDDPARNPAASSGAKDKETQDTLTREAAASADAKAKETQGKESAASESARARDTLTSATD</sequence>
<dbReference type="Pfam" id="PF07804">
    <property type="entry name" value="HipA_C"/>
    <property type="match status" value="1"/>
</dbReference>
<proteinExistence type="inferred from homology"/>
<organism evidence="8 9">
    <name type="scientific">Candidatus Desulfovibrio intestinipullorum</name>
    <dbReference type="NCBI Taxonomy" id="2838536"/>
    <lineage>
        <taxon>Bacteria</taxon>
        <taxon>Pseudomonadati</taxon>
        <taxon>Thermodesulfobacteriota</taxon>
        <taxon>Desulfovibrionia</taxon>
        <taxon>Desulfovibrionales</taxon>
        <taxon>Desulfovibrionaceae</taxon>
        <taxon>Desulfovibrio</taxon>
    </lineage>
</organism>
<keyword evidence="4" id="KW-0175">Coiled coil</keyword>
<evidence type="ECO:0000259" key="6">
    <source>
        <dbReference type="Pfam" id="PF07804"/>
    </source>
</evidence>
<dbReference type="EMBL" id="DXHV01000081">
    <property type="protein sequence ID" value="HIW01427.1"/>
    <property type="molecule type" value="Genomic_DNA"/>
</dbReference>
<dbReference type="PANTHER" id="PTHR37419:SF8">
    <property type="entry name" value="TOXIN YJJJ"/>
    <property type="match status" value="1"/>
</dbReference>
<reference evidence="8" key="1">
    <citation type="journal article" date="2021" name="PeerJ">
        <title>Extensive microbial diversity within the chicken gut microbiome revealed by metagenomics and culture.</title>
        <authorList>
            <person name="Gilroy R."/>
            <person name="Ravi A."/>
            <person name="Getino M."/>
            <person name="Pursley I."/>
            <person name="Horton D.L."/>
            <person name="Alikhan N.F."/>
            <person name="Baker D."/>
            <person name="Gharbi K."/>
            <person name="Hall N."/>
            <person name="Watson M."/>
            <person name="Adriaenssens E.M."/>
            <person name="Foster-Nyarko E."/>
            <person name="Jarju S."/>
            <person name="Secka A."/>
            <person name="Antonio M."/>
            <person name="Oren A."/>
            <person name="Chaudhuri R.R."/>
            <person name="La Ragione R."/>
            <person name="Hildebrand F."/>
            <person name="Pallen M.J."/>
        </authorList>
    </citation>
    <scope>NUCLEOTIDE SEQUENCE</scope>
    <source>
        <strain evidence="8">ChiHecec2B26-446</strain>
    </source>
</reference>
<comment type="caution">
    <text evidence="8">The sequence shown here is derived from an EMBL/GenBank/DDBJ whole genome shotgun (WGS) entry which is preliminary data.</text>
</comment>
<keyword evidence="2" id="KW-0808">Transferase</keyword>
<feature type="coiled-coil region" evidence="4">
    <location>
        <begin position="366"/>
        <end position="393"/>
    </location>
</feature>
<feature type="compositionally biased region" description="Low complexity" evidence="5">
    <location>
        <begin position="473"/>
        <end position="484"/>
    </location>
</feature>
<evidence type="ECO:0000256" key="5">
    <source>
        <dbReference type="SAM" id="MobiDB-lite"/>
    </source>
</evidence>
<feature type="compositionally biased region" description="Basic and acidic residues" evidence="5">
    <location>
        <begin position="513"/>
        <end position="529"/>
    </location>
</feature>
<evidence type="ECO:0000256" key="4">
    <source>
        <dbReference type="SAM" id="Coils"/>
    </source>
</evidence>
<protein>
    <submittedName>
        <fullName evidence="8">HipA domain-containing protein</fullName>
    </submittedName>
</protein>
<dbReference type="InterPro" id="IPR017508">
    <property type="entry name" value="HipA_N1"/>
</dbReference>
<dbReference type="InterPro" id="IPR052028">
    <property type="entry name" value="HipA_Ser/Thr_kinase"/>
</dbReference>
<dbReference type="Pfam" id="PF13657">
    <property type="entry name" value="Couple_hipA"/>
    <property type="match status" value="1"/>
</dbReference>
<comment type="similarity">
    <text evidence="1">Belongs to the HipA Ser/Thr kinase family.</text>
</comment>
<evidence type="ECO:0000256" key="3">
    <source>
        <dbReference type="ARBA" id="ARBA00022777"/>
    </source>
</evidence>
<feature type="compositionally biased region" description="Basic and acidic residues" evidence="5">
    <location>
        <begin position="589"/>
        <end position="599"/>
    </location>
</feature>
<dbReference type="AlphaFoldDB" id="A0A9D1PZH8"/>
<dbReference type="GO" id="GO:0004674">
    <property type="term" value="F:protein serine/threonine kinase activity"/>
    <property type="evidence" value="ECO:0007669"/>
    <property type="project" value="TreeGrafter"/>
</dbReference>
<dbReference type="GO" id="GO:0005829">
    <property type="term" value="C:cytosol"/>
    <property type="evidence" value="ECO:0007669"/>
    <property type="project" value="TreeGrafter"/>
</dbReference>
<evidence type="ECO:0000256" key="1">
    <source>
        <dbReference type="ARBA" id="ARBA00010164"/>
    </source>
</evidence>
<dbReference type="PANTHER" id="PTHR37419">
    <property type="entry name" value="SERINE/THREONINE-PROTEIN KINASE TOXIN HIPA"/>
    <property type="match status" value="1"/>
</dbReference>
<dbReference type="Proteomes" id="UP000886752">
    <property type="component" value="Unassembled WGS sequence"/>
</dbReference>
<feature type="domain" description="HipA-like C-terminal" evidence="6">
    <location>
        <begin position="182"/>
        <end position="389"/>
    </location>
</feature>
<evidence type="ECO:0000259" key="7">
    <source>
        <dbReference type="Pfam" id="PF13657"/>
    </source>
</evidence>
<evidence type="ECO:0000313" key="9">
    <source>
        <dbReference type="Proteomes" id="UP000886752"/>
    </source>
</evidence>
<dbReference type="InterPro" id="IPR012893">
    <property type="entry name" value="HipA-like_C"/>
</dbReference>
<evidence type="ECO:0000256" key="2">
    <source>
        <dbReference type="ARBA" id="ARBA00022679"/>
    </source>
</evidence>
<feature type="compositionally biased region" description="Basic and acidic residues" evidence="5">
    <location>
        <begin position="454"/>
        <end position="469"/>
    </location>
</feature>
<feature type="region of interest" description="Disordered" evidence="5">
    <location>
        <begin position="428"/>
        <end position="635"/>
    </location>
</feature>
<gene>
    <name evidence="8" type="ORF">H9894_09630</name>
</gene>
<name>A0A9D1PZH8_9BACT</name>